<dbReference type="Proteomes" id="UP000305471">
    <property type="component" value="Unassembled WGS sequence"/>
</dbReference>
<organism evidence="6 7">
    <name type="scientific">Alteromonas portus</name>
    <dbReference type="NCBI Taxonomy" id="2565549"/>
    <lineage>
        <taxon>Bacteria</taxon>
        <taxon>Pseudomonadati</taxon>
        <taxon>Pseudomonadota</taxon>
        <taxon>Gammaproteobacteria</taxon>
        <taxon>Alteromonadales</taxon>
        <taxon>Alteromonadaceae</taxon>
        <taxon>Alteromonas/Salinimonas group</taxon>
        <taxon>Alteromonas</taxon>
    </lineage>
</organism>
<evidence type="ECO:0000313" key="7">
    <source>
        <dbReference type="Proteomes" id="UP000305471"/>
    </source>
</evidence>
<feature type="transmembrane region" description="Helical" evidence="3">
    <location>
        <begin position="229"/>
        <end position="251"/>
    </location>
</feature>
<keyword evidence="4" id="KW-0732">Signal</keyword>
<dbReference type="EMBL" id="SWCO01000001">
    <property type="protein sequence ID" value="TKB05041.1"/>
    <property type="molecule type" value="Genomic_DNA"/>
</dbReference>
<keyword evidence="3" id="KW-0812">Transmembrane</keyword>
<dbReference type="PROSITE" id="PS50887">
    <property type="entry name" value="GGDEF"/>
    <property type="match status" value="1"/>
</dbReference>
<feature type="domain" description="GGDEF" evidence="5">
    <location>
        <begin position="447"/>
        <end position="585"/>
    </location>
</feature>
<evidence type="ECO:0000313" key="6">
    <source>
        <dbReference type="EMBL" id="TKB05041.1"/>
    </source>
</evidence>
<feature type="chain" id="PRO_5020688840" description="diguanylate cyclase" evidence="4">
    <location>
        <begin position="21"/>
        <end position="585"/>
    </location>
</feature>
<dbReference type="SMART" id="SM00267">
    <property type="entry name" value="GGDEF"/>
    <property type="match status" value="1"/>
</dbReference>
<comment type="caution">
    <text evidence="6">The sequence shown here is derived from an EMBL/GenBank/DDBJ whole genome shotgun (WGS) entry which is preliminary data.</text>
</comment>
<dbReference type="RefSeq" id="WP_136780823.1">
    <property type="nucleotide sequence ID" value="NZ_SWCO01000001.1"/>
</dbReference>
<comment type="catalytic activity">
    <reaction evidence="2">
        <text>2 GTP = 3',3'-c-di-GMP + 2 diphosphate</text>
        <dbReference type="Rhea" id="RHEA:24898"/>
        <dbReference type="ChEBI" id="CHEBI:33019"/>
        <dbReference type="ChEBI" id="CHEBI:37565"/>
        <dbReference type="ChEBI" id="CHEBI:58805"/>
        <dbReference type="EC" id="2.7.7.65"/>
    </reaction>
</comment>
<feature type="transmembrane region" description="Helical" evidence="3">
    <location>
        <begin position="287"/>
        <end position="307"/>
    </location>
</feature>
<keyword evidence="3" id="KW-0472">Membrane</keyword>
<feature type="signal peptide" evidence="4">
    <location>
        <begin position="1"/>
        <end position="20"/>
    </location>
</feature>
<protein>
    <recommendedName>
        <fullName evidence="1">diguanylate cyclase</fullName>
        <ecNumber evidence="1">2.7.7.65</ecNumber>
    </recommendedName>
</protein>
<dbReference type="PANTHER" id="PTHR45138:SF9">
    <property type="entry name" value="DIGUANYLATE CYCLASE DGCM-RELATED"/>
    <property type="match status" value="1"/>
</dbReference>
<evidence type="ECO:0000256" key="1">
    <source>
        <dbReference type="ARBA" id="ARBA00012528"/>
    </source>
</evidence>
<evidence type="ECO:0000259" key="5">
    <source>
        <dbReference type="PROSITE" id="PS50887"/>
    </source>
</evidence>
<dbReference type="OrthoDB" id="6195440at2"/>
<dbReference type="EC" id="2.7.7.65" evidence="1"/>
<dbReference type="GO" id="GO:0052621">
    <property type="term" value="F:diguanylate cyclase activity"/>
    <property type="evidence" value="ECO:0007669"/>
    <property type="project" value="UniProtKB-EC"/>
</dbReference>
<feature type="transmembrane region" description="Helical" evidence="3">
    <location>
        <begin position="319"/>
        <end position="339"/>
    </location>
</feature>
<evidence type="ECO:0000256" key="2">
    <source>
        <dbReference type="ARBA" id="ARBA00034247"/>
    </source>
</evidence>
<evidence type="ECO:0000256" key="3">
    <source>
        <dbReference type="SAM" id="Phobius"/>
    </source>
</evidence>
<feature type="transmembrane region" description="Helical" evidence="3">
    <location>
        <begin position="169"/>
        <end position="187"/>
    </location>
</feature>
<dbReference type="AlphaFoldDB" id="A0A4U0ZRP0"/>
<dbReference type="SUPFAM" id="SSF55073">
    <property type="entry name" value="Nucleotide cyclase"/>
    <property type="match status" value="1"/>
</dbReference>
<dbReference type="Pfam" id="PF07695">
    <property type="entry name" value="7TMR-DISM_7TM"/>
    <property type="match status" value="1"/>
</dbReference>
<gene>
    <name evidence="6" type="ORF">E5672_02815</name>
</gene>
<dbReference type="NCBIfam" id="TIGR00254">
    <property type="entry name" value="GGDEF"/>
    <property type="match status" value="1"/>
</dbReference>
<sequence length="585" mass="65549">MLRILLAWLVIACCCQTANAANFNNSQTMLSLDNDVVFAVSNSATITGEEEWFYSADVIDRSPSQYLHFKVRIYNQLDTQVPVWFSISFPAMKTLVVTDGNYQWETGDSAPYSTRAVNTPNYHFPSVLQPSSYTEFTGTMSGEILRYSFSVATPEYYSNLYMKTLQRDMAFFGAMGLLTLLCVLGYIASRNLVFLSFASFIFATTFWFFRVFGYAFELLWPNTPGLNDISYAISIYSVLITAFWVLFQTLARDNHEVYGAKTIKAFCIVLPLLGILLWQTVGLDIALKLPVLLFFPYILIAGIVIFVEHRRGSDRAKWLAAAMLPVTFSTLILTIIALFEVDLYLEPVATFMTGLVMTCLFMVALTASYMVKVVQRERDAQKEAAKLKSEQASKLEALVRERTLALEQTNSTLAELASKDSLTELPNRRTLDMFVDNTFDKTLHDHDALAIALIDLDHFKSINDTFGHDVGDEVLKGIAKILAPLNDEWQVAARYGGEEFAIAKRVKALNTSKTTQADEFAKQLETVHSAINQLAIASIDDRKLGACIGWTLCKGSDDIVEAFRRADKALYVAKDKGRNLIIPAL</sequence>
<name>A0A4U0ZRP0_9ALTE</name>
<reference evidence="6 7" key="1">
    <citation type="submission" date="2019-04" db="EMBL/GenBank/DDBJ databases">
        <title>Alteromonas portus sp. nov., an alginate lyase-excreting marine bacterium.</title>
        <authorList>
            <person name="Huang H."/>
            <person name="Mo K."/>
            <person name="Bao S."/>
        </authorList>
    </citation>
    <scope>NUCLEOTIDE SEQUENCE [LARGE SCALE GENOMIC DNA]</scope>
    <source>
        <strain evidence="6 7">HB161718</strain>
    </source>
</reference>
<dbReference type="Pfam" id="PF00990">
    <property type="entry name" value="GGDEF"/>
    <property type="match status" value="1"/>
</dbReference>
<accession>A0A4U0ZRP0</accession>
<dbReference type="PANTHER" id="PTHR45138">
    <property type="entry name" value="REGULATORY COMPONENTS OF SENSORY TRANSDUCTION SYSTEM"/>
    <property type="match status" value="1"/>
</dbReference>
<dbReference type="CDD" id="cd01949">
    <property type="entry name" value="GGDEF"/>
    <property type="match status" value="1"/>
</dbReference>
<evidence type="ECO:0000256" key="4">
    <source>
        <dbReference type="SAM" id="SignalP"/>
    </source>
</evidence>
<dbReference type="InterPro" id="IPR000160">
    <property type="entry name" value="GGDEF_dom"/>
</dbReference>
<feature type="transmembrane region" description="Helical" evidence="3">
    <location>
        <begin position="263"/>
        <end position="281"/>
    </location>
</feature>
<dbReference type="InterPro" id="IPR043128">
    <property type="entry name" value="Rev_trsase/Diguanyl_cyclase"/>
</dbReference>
<dbReference type="InterPro" id="IPR050469">
    <property type="entry name" value="Diguanylate_Cyclase"/>
</dbReference>
<proteinExistence type="predicted"/>
<dbReference type="InterPro" id="IPR011623">
    <property type="entry name" value="7TMR_DISM_rcpt_extracell_dom1"/>
</dbReference>
<keyword evidence="7" id="KW-1185">Reference proteome</keyword>
<dbReference type="Gene3D" id="3.30.70.270">
    <property type="match status" value="1"/>
</dbReference>
<dbReference type="InterPro" id="IPR029787">
    <property type="entry name" value="Nucleotide_cyclase"/>
</dbReference>
<feature type="transmembrane region" description="Helical" evidence="3">
    <location>
        <begin position="351"/>
        <end position="371"/>
    </location>
</feature>
<feature type="transmembrane region" description="Helical" evidence="3">
    <location>
        <begin position="192"/>
        <end position="209"/>
    </location>
</feature>
<keyword evidence="3" id="KW-1133">Transmembrane helix</keyword>